<organism evidence="3 4">
    <name type="scientific">Candidatus Avitreponema avistercoris</name>
    <dbReference type="NCBI Taxonomy" id="2840705"/>
    <lineage>
        <taxon>Bacteria</taxon>
        <taxon>Pseudomonadati</taxon>
        <taxon>Spirochaetota</taxon>
        <taxon>Spirochaetia</taxon>
        <taxon>Spirochaetales</taxon>
        <taxon>Candidatus Avitreponema</taxon>
    </lineage>
</organism>
<evidence type="ECO:0000259" key="2">
    <source>
        <dbReference type="PROSITE" id="PS50851"/>
    </source>
</evidence>
<dbReference type="Gene3D" id="2.40.50.180">
    <property type="entry name" value="CheA-289, Domain 4"/>
    <property type="match status" value="1"/>
</dbReference>
<feature type="region of interest" description="Disordered" evidence="1">
    <location>
        <begin position="102"/>
        <end position="187"/>
    </location>
</feature>
<sequence length="187" mass="19444">INLRRRFGLGDREPDAAARIIVLEIRNGEEGTENVFGAVADGVNEVLDLETIGCEETPELGNSPAAAFIAGIGRQNDRFILILDVERIFSFSEMASIAAAEGETDAQAADGAEPEAQEAGDSAQDVAAAAAAAEEEPAAFTDPGDGEEASGGGTQQTAEPVSPQAQDGADPDDPDFGTENFEDFEEL</sequence>
<protein>
    <submittedName>
        <fullName evidence="3">Chemotaxis protein CheW</fullName>
    </submittedName>
</protein>
<feature type="domain" description="CheW-like" evidence="2">
    <location>
        <begin position="1"/>
        <end position="94"/>
    </location>
</feature>
<dbReference type="PROSITE" id="PS50851">
    <property type="entry name" value="CHEW"/>
    <property type="match status" value="1"/>
</dbReference>
<feature type="non-terminal residue" evidence="3">
    <location>
        <position position="1"/>
    </location>
</feature>
<dbReference type="GO" id="GO:0005829">
    <property type="term" value="C:cytosol"/>
    <property type="evidence" value="ECO:0007669"/>
    <property type="project" value="TreeGrafter"/>
</dbReference>
<comment type="caution">
    <text evidence="3">The sequence shown here is derived from an EMBL/GenBank/DDBJ whole genome shotgun (WGS) entry which is preliminary data.</text>
</comment>
<reference evidence="3" key="2">
    <citation type="journal article" date="2021" name="PeerJ">
        <title>Extensive microbial diversity within the chicken gut microbiome revealed by metagenomics and culture.</title>
        <authorList>
            <person name="Gilroy R."/>
            <person name="Ravi A."/>
            <person name="Getino M."/>
            <person name="Pursley I."/>
            <person name="Horton D.L."/>
            <person name="Alikhan N.F."/>
            <person name="Baker D."/>
            <person name="Gharbi K."/>
            <person name="Hall N."/>
            <person name="Watson M."/>
            <person name="Adriaenssens E.M."/>
            <person name="Foster-Nyarko E."/>
            <person name="Jarju S."/>
            <person name="Secka A."/>
            <person name="Antonio M."/>
            <person name="Oren A."/>
            <person name="Chaudhuri R.R."/>
            <person name="La Ragione R."/>
            <person name="Hildebrand F."/>
            <person name="Pallen M.J."/>
        </authorList>
    </citation>
    <scope>NUCLEOTIDE SEQUENCE</scope>
    <source>
        <strain evidence="3">B3-4054</strain>
    </source>
</reference>
<dbReference type="InterPro" id="IPR039315">
    <property type="entry name" value="CheW"/>
</dbReference>
<accession>A0A9D9ELW4</accession>
<dbReference type="PANTHER" id="PTHR22617">
    <property type="entry name" value="CHEMOTAXIS SENSOR HISTIDINE KINASE-RELATED"/>
    <property type="match status" value="1"/>
</dbReference>
<evidence type="ECO:0000256" key="1">
    <source>
        <dbReference type="SAM" id="MobiDB-lite"/>
    </source>
</evidence>
<evidence type="ECO:0000313" key="4">
    <source>
        <dbReference type="Proteomes" id="UP000823616"/>
    </source>
</evidence>
<dbReference type="InterPro" id="IPR036061">
    <property type="entry name" value="CheW-like_dom_sf"/>
</dbReference>
<feature type="compositionally biased region" description="Low complexity" evidence="1">
    <location>
        <begin position="102"/>
        <end position="111"/>
    </location>
</feature>
<gene>
    <name evidence="3" type="ORF">IAA96_00495</name>
</gene>
<dbReference type="GO" id="GO:0007165">
    <property type="term" value="P:signal transduction"/>
    <property type="evidence" value="ECO:0007669"/>
    <property type="project" value="InterPro"/>
</dbReference>
<dbReference type="EMBL" id="JADIMS010000009">
    <property type="protein sequence ID" value="MBO8449572.1"/>
    <property type="molecule type" value="Genomic_DNA"/>
</dbReference>
<dbReference type="Gene3D" id="2.30.30.40">
    <property type="entry name" value="SH3 Domains"/>
    <property type="match status" value="1"/>
</dbReference>
<dbReference type="PANTHER" id="PTHR22617:SF23">
    <property type="entry name" value="CHEMOTAXIS PROTEIN CHEW"/>
    <property type="match status" value="1"/>
</dbReference>
<proteinExistence type="predicted"/>
<feature type="compositionally biased region" description="Acidic residues" evidence="1">
    <location>
        <begin position="169"/>
        <end position="187"/>
    </location>
</feature>
<dbReference type="AlphaFoldDB" id="A0A9D9ELW4"/>
<reference evidence="3" key="1">
    <citation type="submission" date="2020-10" db="EMBL/GenBank/DDBJ databases">
        <authorList>
            <person name="Gilroy R."/>
        </authorList>
    </citation>
    <scope>NUCLEOTIDE SEQUENCE</scope>
    <source>
        <strain evidence="3">B3-4054</strain>
    </source>
</reference>
<dbReference type="GO" id="GO:0006935">
    <property type="term" value="P:chemotaxis"/>
    <property type="evidence" value="ECO:0007669"/>
    <property type="project" value="InterPro"/>
</dbReference>
<name>A0A9D9ELW4_9SPIR</name>
<dbReference type="Proteomes" id="UP000823616">
    <property type="component" value="Unassembled WGS sequence"/>
</dbReference>
<dbReference type="InterPro" id="IPR002545">
    <property type="entry name" value="CheW-lke_dom"/>
</dbReference>
<evidence type="ECO:0000313" key="3">
    <source>
        <dbReference type="EMBL" id="MBO8449572.1"/>
    </source>
</evidence>
<dbReference type="SUPFAM" id="SSF50341">
    <property type="entry name" value="CheW-like"/>
    <property type="match status" value="1"/>
</dbReference>
<dbReference type="Pfam" id="PF01584">
    <property type="entry name" value="CheW"/>
    <property type="match status" value="1"/>
</dbReference>